<reference evidence="4 5" key="1">
    <citation type="submission" date="2018-02" db="EMBL/GenBank/DDBJ databases">
        <title>Subsurface microbial communities from deep shales in Ohio and West Virginia, USA.</title>
        <authorList>
            <person name="Wrighton K."/>
        </authorList>
    </citation>
    <scope>NUCLEOTIDE SEQUENCE [LARGE SCALE GENOMIC DNA]</scope>
    <source>
        <strain evidence="4 5">OWC-DMM</strain>
    </source>
</reference>
<sequence length="669" mass="74323">MRSHTRTWFILLPRQKKAFILISADVFFAVFALWAALSLRWGELYIPKSDEWYLFAAAPVIAVPIFIKMGLYRAIIRYIEVRALWTIIQATTLYALVFAFVLYESGIKGVPRTVLPLNWLNMMLLVGSSRFFARWWLGELYLNLGGGRGVKSHSKKNVVIYGAGNAGVQLASALGYGREFRPIAFIDDDVLLQKQKVNGLRIYPLSSLRYLIERHQVSDILLAMPSANRARKSEIIRLLEPFAVHVMSMPGLSDIAQGKVTVDALQEVDIADLLGRDAVAPDQSLLHANIAGKVVMVTGAGGSIGSELCRQIIRLQPNSLILFEISEFALYAIEKELQHLLTKRRAGSQLADGIPAIPGDINNAEEIKLIPVLGSVTNAKRCEKICNTFKVQTIYHAAAYKHVPMVERNPGEAVWNNIFGTLHVAQAAIKADVETFVLISTDKAVRPTNTMGATKRFAELILQALSLNAVNNLRTRFTMVRFGNVLGSSGSVVPLFKEQIARGGPVTVTDERIIRYFMTIPEASQLVIQAGAMGHGGDVFVLDMGEPIRIVDLAKRMIHLSGLEIKDAEHPDGDIEISYTGLRPGEKLYEELLIGDNVSKTDHARIMRAQELVIPWAELEKMLATLEQATEDDDFERVRGVLADAVTGFIPQCEIEDVLWKEDRRLVNG</sequence>
<name>A0A2S6H9M2_9GAMM</name>
<dbReference type="InterPro" id="IPR036291">
    <property type="entry name" value="NAD(P)-bd_dom_sf"/>
</dbReference>
<comment type="similarity">
    <text evidence="1">Belongs to the polysaccharide synthase family.</text>
</comment>
<evidence type="ECO:0000256" key="2">
    <source>
        <dbReference type="SAM" id="Phobius"/>
    </source>
</evidence>
<keyword evidence="2" id="KW-0812">Transmembrane</keyword>
<proteinExistence type="inferred from homology"/>
<dbReference type="Proteomes" id="UP000240010">
    <property type="component" value="Unassembled WGS sequence"/>
</dbReference>
<dbReference type="PANTHER" id="PTHR43318:SF1">
    <property type="entry name" value="POLYSACCHARIDE BIOSYNTHESIS PROTEIN EPSC-RELATED"/>
    <property type="match status" value="1"/>
</dbReference>
<keyword evidence="2" id="KW-1133">Transmembrane helix</keyword>
<evidence type="ECO:0000313" key="4">
    <source>
        <dbReference type="EMBL" id="PPK74189.1"/>
    </source>
</evidence>
<dbReference type="CDD" id="cd05237">
    <property type="entry name" value="UDP_invert_4-6DH_SDR_e"/>
    <property type="match status" value="1"/>
</dbReference>
<organism evidence="4 5">
    <name type="scientific">Methylobacter tundripaludum</name>
    <dbReference type="NCBI Taxonomy" id="173365"/>
    <lineage>
        <taxon>Bacteria</taxon>
        <taxon>Pseudomonadati</taxon>
        <taxon>Pseudomonadota</taxon>
        <taxon>Gammaproteobacteria</taxon>
        <taxon>Methylococcales</taxon>
        <taxon>Methylococcaceae</taxon>
        <taxon>Methylobacter</taxon>
    </lineage>
</organism>
<dbReference type="RefSeq" id="WP_104430060.1">
    <property type="nucleotide sequence ID" value="NZ_PTIZ01000011.1"/>
</dbReference>
<comment type="caution">
    <text evidence="4">The sequence shown here is derived from an EMBL/GenBank/DDBJ whole genome shotgun (WGS) entry which is preliminary data.</text>
</comment>
<protein>
    <submittedName>
        <fullName evidence="4">FlaA1/EpsC-like NDP-sugar epimerase</fullName>
    </submittedName>
</protein>
<dbReference type="InterPro" id="IPR051203">
    <property type="entry name" value="Polysaccharide_Synthase-Rel"/>
</dbReference>
<feature type="domain" description="Polysaccharide biosynthesis protein CapD-like" evidence="3">
    <location>
        <begin position="295"/>
        <end position="610"/>
    </location>
</feature>
<feature type="transmembrane region" description="Helical" evidence="2">
    <location>
        <begin position="83"/>
        <end position="103"/>
    </location>
</feature>
<dbReference type="SUPFAM" id="SSF51735">
    <property type="entry name" value="NAD(P)-binding Rossmann-fold domains"/>
    <property type="match status" value="1"/>
</dbReference>
<keyword evidence="2" id="KW-0472">Membrane</keyword>
<dbReference type="EMBL" id="PTIZ01000011">
    <property type="protein sequence ID" value="PPK74189.1"/>
    <property type="molecule type" value="Genomic_DNA"/>
</dbReference>
<accession>A0A2S6H9M2</accession>
<feature type="transmembrane region" description="Helical" evidence="2">
    <location>
        <begin position="52"/>
        <end position="71"/>
    </location>
</feature>
<evidence type="ECO:0000313" key="5">
    <source>
        <dbReference type="Proteomes" id="UP000240010"/>
    </source>
</evidence>
<dbReference type="InterPro" id="IPR003869">
    <property type="entry name" value="Polysac_CapD-like"/>
</dbReference>
<dbReference type="InterPro" id="IPR029063">
    <property type="entry name" value="SAM-dependent_MTases_sf"/>
</dbReference>
<dbReference type="Pfam" id="PF02719">
    <property type="entry name" value="Polysacc_synt_2"/>
    <property type="match status" value="1"/>
</dbReference>
<feature type="transmembrane region" description="Helical" evidence="2">
    <location>
        <begin position="20"/>
        <end position="40"/>
    </location>
</feature>
<dbReference type="Gene3D" id="3.40.50.720">
    <property type="entry name" value="NAD(P)-binding Rossmann-like Domain"/>
    <property type="match status" value="2"/>
</dbReference>
<dbReference type="AlphaFoldDB" id="A0A2S6H9M2"/>
<dbReference type="SUPFAM" id="SSF53335">
    <property type="entry name" value="S-adenosyl-L-methionine-dependent methyltransferases"/>
    <property type="match status" value="1"/>
</dbReference>
<dbReference type="PANTHER" id="PTHR43318">
    <property type="entry name" value="UDP-N-ACETYLGLUCOSAMINE 4,6-DEHYDRATASE"/>
    <property type="match status" value="1"/>
</dbReference>
<evidence type="ECO:0000256" key="1">
    <source>
        <dbReference type="ARBA" id="ARBA00007430"/>
    </source>
</evidence>
<evidence type="ECO:0000259" key="3">
    <source>
        <dbReference type="Pfam" id="PF02719"/>
    </source>
</evidence>
<gene>
    <name evidence="4" type="ORF">B0F87_111120</name>
</gene>